<dbReference type="EMBL" id="JAUSVB010000006">
    <property type="protein sequence ID" value="MDQ0375652.1"/>
    <property type="molecule type" value="Genomic_DNA"/>
</dbReference>
<evidence type="ECO:0000259" key="1">
    <source>
        <dbReference type="Pfam" id="PF13349"/>
    </source>
</evidence>
<feature type="domain" description="DUF4097" evidence="1">
    <location>
        <begin position="128"/>
        <end position="278"/>
    </location>
</feature>
<protein>
    <submittedName>
        <fullName evidence="2">Ferric-dicitrate binding protein FerR (Iron transport regulator)</fullName>
    </submittedName>
</protein>
<proteinExistence type="predicted"/>
<name>A0ABU0ELF5_9CELL</name>
<evidence type="ECO:0000313" key="2">
    <source>
        <dbReference type="EMBL" id="MDQ0375652.1"/>
    </source>
</evidence>
<dbReference type="Pfam" id="PF13349">
    <property type="entry name" value="DUF4097"/>
    <property type="match status" value="1"/>
</dbReference>
<evidence type="ECO:0000313" key="3">
    <source>
        <dbReference type="Proteomes" id="UP001239626"/>
    </source>
</evidence>
<dbReference type="InterPro" id="IPR025164">
    <property type="entry name" value="Toastrack_DUF4097"/>
</dbReference>
<dbReference type="RefSeq" id="WP_307494444.1">
    <property type="nucleotide sequence ID" value="NZ_JAUSVB010000006.1"/>
</dbReference>
<dbReference type="Gene3D" id="2.60.450.20">
    <property type="match status" value="1"/>
</dbReference>
<organism evidence="2 3">
    <name type="scientific">Cellulomonas humilata</name>
    <dbReference type="NCBI Taxonomy" id="144055"/>
    <lineage>
        <taxon>Bacteria</taxon>
        <taxon>Bacillati</taxon>
        <taxon>Actinomycetota</taxon>
        <taxon>Actinomycetes</taxon>
        <taxon>Micrococcales</taxon>
        <taxon>Cellulomonadaceae</taxon>
        <taxon>Cellulomonas</taxon>
    </lineage>
</organism>
<keyword evidence="3" id="KW-1185">Reference proteome</keyword>
<sequence length="287" mass="29439">MTSTLERPVDAPSPAPRGPGARALTWAGAIVGGVLLLSGAYSAVDLLVMGSDDATTTSERASYDAAPLVEIVADGHVTVTTGGDRVDVERTASTVLASARYRTDVSADRLLVSYRCDWWRPGFCSASLDVTVPDGTAVLVRANDGSVTATSLRGALDVRVSDGETDVSDIAGDVTVRTADGRTSVSDVRGSVSVSAADGEITVSDVSGTVTTRSSDGRTEIARSRSDIDAHASDGDVTVYGTGEPVALDISTNDGGQTIEGPVDPTSSVHVRIRTSDGHAAYLGPRG</sequence>
<dbReference type="Proteomes" id="UP001239626">
    <property type="component" value="Unassembled WGS sequence"/>
</dbReference>
<reference evidence="2 3" key="1">
    <citation type="submission" date="2023-07" db="EMBL/GenBank/DDBJ databases">
        <title>Sorghum-associated microbial communities from plants grown in Nebraska, USA.</title>
        <authorList>
            <person name="Schachtman D."/>
        </authorList>
    </citation>
    <scope>NUCLEOTIDE SEQUENCE [LARGE SCALE GENOMIC DNA]</scope>
    <source>
        <strain evidence="2 3">BE332</strain>
    </source>
</reference>
<gene>
    <name evidence="2" type="ORF">J2X26_003990</name>
</gene>
<dbReference type="InterPro" id="IPR047002">
    <property type="entry name" value="Tcp10_C_sf"/>
</dbReference>
<comment type="caution">
    <text evidence="2">The sequence shown here is derived from an EMBL/GenBank/DDBJ whole genome shotgun (WGS) entry which is preliminary data.</text>
</comment>
<accession>A0ABU0ELF5</accession>